<gene>
    <name evidence="1" type="ORF">AVEN_228204_1</name>
</gene>
<comment type="caution">
    <text evidence="1">The sequence shown here is derived from an EMBL/GenBank/DDBJ whole genome shotgun (WGS) entry which is preliminary data.</text>
</comment>
<name>A0A4Y2TFL6_ARAVE</name>
<reference evidence="1 2" key="1">
    <citation type="journal article" date="2019" name="Sci. Rep.">
        <title>Orb-weaving spider Araneus ventricosus genome elucidates the spidroin gene catalogue.</title>
        <authorList>
            <person name="Kono N."/>
            <person name="Nakamura H."/>
            <person name="Ohtoshi R."/>
            <person name="Moran D.A.P."/>
            <person name="Shinohara A."/>
            <person name="Yoshida Y."/>
            <person name="Fujiwara M."/>
            <person name="Mori M."/>
            <person name="Tomita M."/>
            <person name="Arakawa K."/>
        </authorList>
    </citation>
    <scope>NUCLEOTIDE SEQUENCE [LARGE SCALE GENOMIC DNA]</scope>
</reference>
<organism evidence="1 2">
    <name type="scientific">Araneus ventricosus</name>
    <name type="common">Orbweaver spider</name>
    <name type="synonym">Epeira ventricosa</name>
    <dbReference type="NCBI Taxonomy" id="182803"/>
    <lineage>
        <taxon>Eukaryota</taxon>
        <taxon>Metazoa</taxon>
        <taxon>Ecdysozoa</taxon>
        <taxon>Arthropoda</taxon>
        <taxon>Chelicerata</taxon>
        <taxon>Arachnida</taxon>
        <taxon>Araneae</taxon>
        <taxon>Araneomorphae</taxon>
        <taxon>Entelegynae</taxon>
        <taxon>Araneoidea</taxon>
        <taxon>Araneidae</taxon>
        <taxon>Araneus</taxon>
    </lineage>
</organism>
<dbReference type="AlphaFoldDB" id="A0A4Y2TFL6"/>
<evidence type="ECO:0000313" key="1">
    <source>
        <dbReference type="EMBL" id="GBN99408.1"/>
    </source>
</evidence>
<dbReference type="Proteomes" id="UP000499080">
    <property type="component" value="Unassembled WGS sequence"/>
</dbReference>
<feature type="non-terminal residue" evidence="1">
    <location>
        <position position="1"/>
    </location>
</feature>
<protein>
    <submittedName>
        <fullName evidence="1">Uncharacterized protein</fullName>
    </submittedName>
</protein>
<evidence type="ECO:0000313" key="2">
    <source>
        <dbReference type="Proteomes" id="UP000499080"/>
    </source>
</evidence>
<accession>A0A4Y2TFL6</accession>
<dbReference type="EMBL" id="BGPR01028318">
    <property type="protein sequence ID" value="GBN99408.1"/>
    <property type="molecule type" value="Genomic_DNA"/>
</dbReference>
<proteinExistence type="predicted"/>
<sequence length="52" mass="5731">ADGDEVKFPSTFAKGAYILQDFVETTSSILGNTFLIRSEQSRFLSSGEFSHV</sequence>
<keyword evidence="2" id="KW-1185">Reference proteome</keyword>